<dbReference type="AlphaFoldDB" id="A0A438H9M1"/>
<dbReference type="EMBL" id="QGNW01000257">
    <property type="protein sequence ID" value="RVW81083.1"/>
    <property type="molecule type" value="Genomic_DNA"/>
</dbReference>
<dbReference type="GO" id="GO:0006508">
    <property type="term" value="P:proteolysis"/>
    <property type="evidence" value="ECO:0007669"/>
    <property type="project" value="InterPro"/>
</dbReference>
<sequence length="731" mass="82016">MGRPSPCVCDSPEEPARHRSHTLKSSRRPGLAPLKTLSCPPSPLNSHRFLSPMDSSMESSLISKLQSSDFANIHHHFLSHLRPFSPFLNSKPTTTTTTRKPNRSSSSSSSSSSIRSLAKQFLPFLNRVLSILPKVLSVSSSDLETTSLRELFDTYRLCLDCLECVSSQLACKFYSIHLQRVRMVHCFVAQAMWREAVDESFSILQSLPAGLEGRYLPDLGKAGGGDQDFCGLVVEIVLSVVKCVSMSQSKDGREYRRVLDLVEELTPWFRVLDANTYEKLHRVLVSHLYRCTLFLVEELACFDGDLVCTFCAATLTEYAKSSMKDQTLKCGRRICSSLFSQKENGSSFVVGVLMCVLDTIAAECKYLIKHMPLEPRLSRSVPFSALIMPSKVETGNTFIEFVELVSYCANKCRITSKDLCTAVALHLNKMAGDFRQVLEPLNLILRLYATGLNFTGCNIQSSGSDSITSKSADDESAFEILLDDGDELQHLATSIGLLDNYFHINSKENKVSFSAEHKVTVGQIYSHMESDYEASMAFAQKNGKAYLLLYLNALKFLCQPLAELVNLERVQIIAESEAISSSAKLCHIQNALHQFCDVFLFCHCCTSENKREEFDENNKAISSVAVAAFTLSFRTRINMQKSANFIRHVISNGWIQLQGLKFLFVNLHNIGVILYRKRQLKEDNTVIVYPKFVAFFFLSLFFKTVQTVAVLIWNLFDEYFIRIAPVGSVAL</sequence>
<accession>A0A438H9M1</accession>
<evidence type="ECO:0000313" key="5">
    <source>
        <dbReference type="EMBL" id="RVW81083.1"/>
    </source>
</evidence>
<feature type="compositionally biased region" description="Basic residues" evidence="1">
    <location>
        <begin position="18"/>
        <end position="27"/>
    </location>
</feature>
<evidence type="ECO:0000259" key="3">
    <source>
        <dbReference type="Pfam" id="PF25110"/>
    </source>
</evidence>
<dbReference type="Pfam" id="PF25113">
    <property type="entry name" value="TPR_ESP1_2nd"/>
    <property type="match status" value="1"/>
</dbReference>
<evidence type="ECO:0000259" key="4">
    <source>
        <dbReference type="Pfam" id="PF25113"/>
    </source>
</evidence>
<gene>
    <name evidence="5" type="primary">ESP1_9</name>
    <name evidence="5" type="ORF">CK203_045384</name>
</gene>
<evidence type="ECO:0000256" key="1">
    <source>
        <dbReference type="SAM" id="MobiDB-lite"/>
    </source>
</evidence>
<comment type="caution">
    <text evidence="5">The sequence shown here is derived from an EMBL/GenBank/DDBJ whole genome shotgun (WGS) entry which is preliminary data.</text>
</comment>
<dbReference type="GO" id="GO:0005634">
    <property type="term" value="C:nucleus"/>
    <property type="evidence" value="ECO:0007669"/>
    <property type="project" value="InterPro"/>
</dbReference>
<keyword evidence="2" id="KW-1133">Transmembrane helix</keyword>
<dbReference type="PANTHER" id="PTHR12792:SF0">
    <property type="entry name" value="SEPARIN"/>
    <property type="match status" value="1"/>
</dbReference>
<dbReference type="PANTHER" id="PTHR12792">
    <property type="entry name" value="EXTRA SPINDLE POLES 1-RELATED"/>
    <property type="match status" value="1"/>
</dbReference>
<dbReference type="InterPro" id="IPR056932">
    <property type="entry name" value="TPR_ESP1_2nd"/>
</dbReference>
<organism evidence="5 6">
    <name type="scientific">Vitis vinifera</name>
    <name type="common">Grape</name>
    <dbReference type="NCBI Taxonomy" id="29760"/>
    <lineage>
        <taxon>Eukaryota</taxon>
        <taxon>Viridiplantae</taxon>
        <taxon>Streptophyta</taxon>
        <taxon>Embryophyta</taxon>
        <taxon>Tracheophyta</taxon>
        <taxon>Spermatophyta</taxon>
        <taxon>Magnoliopsida</taxon>
        <taxon>eudicotyledons</taxon>
        <taxon>Gunneridae</taxon>
        <taxon>Pentapetalae</taxon>
        <taxon>rosids</taxon>
        <taxon>Vitales</taxon>
        <taxon>Vitaceae</taxon>
        <taxon>Viteae</taxon>
        <taxon>Vitis</taxon>
    </lineage>
</organism>
<feature type="region of interest" description="Disordered" evidence="1">
    <location>
        <begin position="89"/>
        <end position="111"/>
    </location>
</feature>
<proteinExistence type="predicted"/>
<feature type="region of interest" description="Disordered" evidence="1">
    <location>
        <begin position="1"/>
        <end position="50"/>
    </location>
</feature>
<keyword evidence="2" id="KW-0812">Transmembrane</keyword>
<dbReference type="Proteomes" id="UP000288805">
    <property type="component" value="Unassembled WGS sequence"/>
</dbReference>
<protein>
    <submittedName>
        <fullName evidence="5">Separase</fullName>
    </submittedName>
</protein>
<dbReference type="InterPro" id="IPR005314">
    <property type="entry name" value="Peptidase_C50"/>
</dbReference>
<feature type="domain" description="Separase-like second TPR repeats region" evidence="4">
    <location>
        <begin position="388"/>
        <end position="572"/>
    </location>
</feature>
<dbReference type="GO" id="GO:0004197">
    <property type="term" value="F:cysteine-type endopeptidase activity"/>
    <property type="evidence" value="ECO:0007669"/>
    <property type="project" value="InterPro"/>
</dbReference>
<evidence type="ECO:0000256" key="2">
    <source>
        <dbReference type="SAM" id="Phobius"/>
    </source>
</evidence>
<keyword evidence="2" id="KW-0472">Membrane</keyword>
<feature type="transmembrane region" description="Helical" evidence="2">
    <location>
        <begin position="692"/>
        <end position="716"/>
    </location>
</feature>
<reference evidence="5 6" key="1">
    <citation type="journal article" date="2018" name="PLoS Genet.">
        <title>Population sequencing reveals clonal diversity and ancestral inbreeding in the grapevine cultivar Chardonnay.</title>
        <authorList>
            <person name="Roach M.J."/>
            <person name="Johnson D.L."/>
            <person name="Bohlmann J."/>
            <person name="van Vuuren H.J."/>
            <person name="Jones S.J."/>
            <person name="Pretorius I.S."/>
            <person name="Schmidt S.A."/>
            <person name="Borneman A.R."/>
        </authorList>
    </citation>
    <scope>NUCLEOTIDE SEQUENCE [LARGE SCALE GENOMIC DNA]</scope>
    <source>
        <strain evidence="6">cv. Chardonnay</strain>
        <tissue evidence="5">Leaf</tissue>
    </source>
</reference>
<dbReference type="InterPro" id="IPR056933">
    <property type="entry name" value="TPR_ESP1"/>
</dbReference>
<feature type="domain" description="Separase-like TPR repeats region" evidence="3">
    <location>
        <begin position="58"/>
        <end position="338"/>
    </location>
</feature>
<name>A0A438H9M1_VITVI</name>
<dbReference type="Pfam" id="PF25110">
    <property type="entry name" value="TPR_ESP1"/>
    <property type="match status" value="1"/>
</dbReference>
<evidence type="ECO:0000313" key="6">
    <source>
        <dbReference type="Proteomes" id="UP000288805"/>
    </source>
</evidence>